<evidence type="ECO:0000313" key="2">
    <source>
        <dbReference type="Proteomes" id="UP001324634"/>
    </source>
</evidence>
<keyword evidence="2" id="KW-1185">Reference proteome</keyword>
<dbReference type="AlphaFoldDB" id="A0AAX4HV36"/>
<reference evidence="1 2" key="1">
    <citation type="submission" date="2023-11" db="EMBL/GenBank/DDBJ databases">
        <title>Peredibacter starrii A3.12.</title>
        <authorList>
            <person name="Mitchell R.J."/>
        </authorList>
    </citation>
    <scope>NUCLEOTIDE SEQUENCE [LARGE SCALE GENOMIC DNA]</scope>
    <source>
        <strain evidence="1 2">A3.12</strain>
    </source>
</reference>
<dbReference type="RefSeq" id="WP_321399841.1">
    <property type="nucleotide sequence ID" value="NZ_CP139487.1"/>
</dbReference>
<name>A0AAX4HV36_9BACT</name>
<dbReference type="Proteomes" id="UP001324634">
    <property type="component" value="Chromosome"/>
</dbReference>
<sequence>MRRILAFLILSTVKSVSWVLFRAKSSWLTDVPKDHWKKARLYVFLNHTSLYEPIFIQLLPFSYLWHLADHMNVPGADITLNRPLVGRFYKLMIPNIASVSRKKDSTWDNYLKSIDKDSVIMIAAEGRMKRPNGLDKFGKPMTVRGGVADIIENIDHGGMVLAFSGGLHHIQAPGQTLPKVFKTIHMNMSYLDIAEYKKQFPENPRERKIKMVQDLQIRLIRDCPDPSLNK</sequence>
<evidence type="ECO:0008006" key="3">
    <source>
        <dbReference type="Google" id="ProtNLM"/>
    </source>
</evidence>
<gene>
    <name evidence="1" type="ORF">SOO65_09775</name>
</gene>
<dbReference type="EMBL" id="CP139487">
    <property type="protein sequence ID" value="WPU67040.1"/>
    <property type="molecule type" value="Genomic_DNA"/>
</dbReference>
<proteinExistence type="predicted"/>
<evidence type="ECO:0000313" key="1">
    <source>
        <dbReference type="EMBL" id="WPU67040.1"/>
    </source>
</evidence>
<accession>A0AAX4HV36</accession>
<dbReference type="KEGG" id="psti:SOO65_09775"/>
<protein>
    <recommendedName>
        <fullName evidence="3">Phospholipid/glycerol acyltransferase domain-containing protein</fullName>
    </recommendedName>
</protein>
<organism evidence="1 2">
    <name type="scientific">Peredibacter starrii</name>
    <dbReference type="NCBI Taxonomy" id="28202"/>
    <lineage>
        <taxon>Bacteria</taxon>
        <taxon>Pseudomonadati</taxon>
        <taxon>Bdellovibrionota</taxon>
        <taxon>Bacteriovoracia</taxon>
        <taxon>Bacteriovoracales</taxon>
        <taxon>Bacteriovoracaceae</taxon>
        <taxon>Peredibacter</taxon>
    </lineage>
</organism>